<keyword evidence="3" id="KW-1185">Reference proteome</keyword>
<dbReference type="SUPFAM" id="SSF53850">
    <property type="entry name" value="Periplasmic binding protein-like II"/>
    <property type="match status" value="1"/>
</dbReference>
<evidence type="ECO:0000259" key="1">
    <source>
        <dbReference type="Pfam" id="PF00497"/>
    </source>
</evidence>
<evidence type="ECO:0000313" key="2">
    <source>
        <dbReference type="EMBL" id="UXY15095.1"/>
    </source>
</evidence>
<reference evidence="2" key="1">
    <citation type="submission" date="2022-10" db="EMBL/GenBank/DDBJ databases">
        <title>Chitiniphilus purpureus sp. nov., a novel chitin-degrading bacterium isolated from crawfish pond sediment.</title>
        <authorList>
            <person name="Li K."/>
        </authorList>
    </citation>
    <scope>NUCLEOTIDE SEQUENCE</scope>
    <source>
        <strain evidence="2">CD1</strain>
    </source>
</reference>
<organism evidence="2 3">
    <name type="scientific">Chitiniphilus purpureus</name>
    <dbReference type="NCBI Taxonomy" id="2981137"/>
    <lineage>
        <taxon>Bacteria</taxon>
        <taxon>Pseudomonadati</taxon>
        <taxon>Pseudomonadota</taxon>
        <taxon>Betaproteobacteria</taxon>
        <taxon>Neisseriales</taxon>
        <taxon>Chitinibacteraceae</taxon>
        <taxon>Chitiniphilus</taxon>
    </lineage>
</organism>
<dbReference type="InterPro" id="IPR001638">
    <property type="entry name" value="Solute-binding_3/MltF_N"/>
</dbReference>
<proteinExistence type="predicted"/>
<dbReference type="Gene3D" id="3.40.190.10">
    <property type="entry name" value="Periplasmic binding protein-like II"/>
    <property type="match status" value="2"/>
</dbReference>
<name>A0ABY6DL55_9NEIS</name>
<evidence type="ECO:0000313" key="3">
    <source>
        <dbReference type="Proteomes" id="UP001061302"/>
    </source>
</evidence>
<feature type="domain" description="Solute-binding protein family 3/N-terminal" evidence="1">
    <location>
        <begin position="33"/>
        <end position="249"/>
    </location>
</feature>
<dbReference type="RefSeq" id="WP_263124476.1">
    <property type="nucleotide sequence ID" value="NZ_CP106753.1"/>
</dbReference>
<accession>A0ABY6DL55</accession>
<protein>
    <submittedName>
        <fullName evidence="2">Transporter substrate-binding domain-containing protein</fullName>
    </submittedName>
</protein>
<dbReference type="Proteomes" id="UP001061302">
    <property type="component" value="Chromosome"/>
</dbReference>
<dbReference type="Pfam" id="PF00497">
    <property type="entry name" value="SBP_bac_3"/>
    <property type="match status" value="1"/>
</dbReference>
<sequence>MQRHTGYAMRKTALLLFLPLGLTRAEEAPLLLTYPDKPPFYYTDSQGRPAGFLLRQTQAMLSAAGIAARYEFRPPKRALQEIGYGGQPMCSIGWFKTPERLRLGWFSNALYRDPPMLVVTRSTLVEQLRRHGNAARLLTDPKLMPGLIASFAYGTYLDGLLAARGAQVDRSAQNPAQNLAMVARGRVDYAFFDPSEFDYWQRQPILRQYNVAALPLPDLPAGNARHLLCSHQVPATLLDRLNQAIATAHAANPAHPR</sequence>
<gene>
    <name evidence="2" type="ORF">N8I74_17545</name>
</gene>
<dbReference type="EMBL" id="CP106753">
    <property type="protein sequence ID" value="UXY15095.1"/>
    <property type="molecule type" value="Genomic_DNA"/>
</dbReference>